<feature type="non-terminal residue" evidence="1">
    <location>
        <position position="1"/>
    </location>
</feature>
<reference evidence="1" key="1">
    <citation type="submission" date="2021-02" db="EMBL/GenBank/DDBJ databases">
        <authorList>
            <person name="Nowell W R."/>
        </authorList>
    </citation>
    <scope>NUCLEOTIDE SEQUENCE</scope>
</reference>
<proteinExistence type="predicted"/>
<evidence type="ECO:0000313" key="1">
    <source>
        <dbReference type="EMBL" id="CAF4409744.1"/>
    </source>
</evidence>
<organism evidence="1 2">
    <name type="scientific">Adineta steineri</name>
    <dbReference type="NCBI Taxonomy" id="433720"/>
    <lineage>
        <taxon>Eukaryota</taxon>
        <taxon>Metazoa</taxon>
        <taxon>Spiralia</taxon>
        <taxon>Gnathifera</taxon>
        <taxon>Rotifera</taxon>
        <taxon>Eurotatoria</taxon>
        <taxon>Bdelloidea</taxon>
        <taxon>Adinetida</taxon>
        <taxon>Adinetidae</taxon>
        <taxon>Adineta</taxon>
    </lineage>
</organism>
<comment type="caution">
    <text evidence="1">The sequence shown here is derived from an EMBL/GenBank/DDBJ whole genome shotgun (WGS) entry which is preliminary data.</text>
</comment>
<protein>
    <submittedName>
        <fullName evidence="1">Uncharacterized protein</fullName>
    </submittedName>
</protein>
<gene>
    <name evidence="1" type="ORF">OXD698_LOCUS51960</name>
</gene>
<name>A0A820PN02_9BILA</name>
<dbReference type="AlphaFoldDB" id="A0A820PN02"/>
<dbReference type="EMBL" id="CAJOAZ010027428">
    <property type="protein sequence ID" value="CAF4409744.1"/>
    <property type="molecule type" value="Genomic_DNA"/>
</dbReference>
<sequence>MSNEEFFKNEGKEMIEINGFSKIYTYNRPDSRKLPSMLSS</sequence>
<accession>A0A820PN02</accession>
<evidence type="ECO:0000313" key="2">
    <source>
        <dbReference type="Proteomes" id="UP000663844"/>
    </source>
</evidence>
<dbReference type="Proteomes" id="UP000663844">
    <property type="component" value="Unassembled WGS sequence"/>
</dbReference>